<evidence type="ECO:0000313" key="3">
    <source>
        <dbReference type="RefSeq" id="XP_022742018.1"/>
    </source>
</evidence>
<keyword evidence="2" id="KW-1185">Reference proteome</keyword>
<gene>
    <name evidence="3 4" type="primary">LOC111293553</name>
</gene>
<accession>A0A6P5YNG5</accession>
<feature type="compositionally biased region" description="Basic and acidic residues" evidence="1">
    <location>
        <begin position="1"/>
        <end position="24"/>
    </location>
</feature>
<name>A0A6P5YNG5_DURZI</name>
<sequence>MGPDLKLTEKSEATSKVVSTEKKKGSVAQNQDEGMQGKMDIKVDFAECMNSGESEMIDVECHDATEYSSSFGDTVSGDENGLVGNDEVESPLRKPRLVGSLFDGCHGLCQMRKRRLTDHWRRFIRPLAWRCKWLEVKLQEFRSQALKYEGELAEYDQNEQFEFEKVTFKGFDAKLRVFPSKIQRKEEMKRKKRKKIEDTADVASYMSHHNIFSYYESKRSVAAANDDWGDLDNKAINGYDDIGCNDGWPFQSRDGDNLTEQILPKIEVLRSRIHLLKTRMDKVVSESLQKFSPNMLSSPVPSDVLNNSGNHPYTEKGDRNSSQCTTSQHASGCEMRDSFMPESAVSSLAEVASLPDMIRSMSQRLLEFSSENIEGEILIPNQAAKEELRNFEVI</sequence>
<reference evidence="3 4" key="1">
    <citation type="submission" date="2025-04" db="UniProtKB">
        <authorList>
            <consortium name="RefSeq"/>
        </authorList>
    </citation>
    <scope>IDENTIFICATION</scope>
    <source>
        <tissue evidence="3 4">Fruit stalk</tissue>
    </source>
</reference>
<dbReference type="InterPro" id="IPR038745">
    <property type="entry name" value="AT4G37440-like"/>
</dbReference>
<proteinExistence type="predicted"/>
<dbReference type="KEGG" id="dzi:111293553"/>
<dbReference type="CDD" id="cd11650">
    <property type="entry name" value="AT4G37440_like"/>
    <property type="match status" value="1"/>
</dbReference>
<dbReference type="GeneID" id="111293553"/>
<dbReference type="OrthoDB" id="21648at2759"/>
<protein>
    <submittedName>
        <fullName evidence="3 4">Uncharacterized protein LOC111293553</fullName>
    </submittedName>
</protein>
<dbReference type="RefSeq" id="XP_022742018.1">
    <property type="nucleotide sequence ID" value="XM_022886283.1"/>
</dbReference>
<dbReference type="AlphaFoldDB" id="A0A6P5YNG5"/>
<feature type="region of interest" description="Disordered" evidence="1">
    <location>
        <begin position="1"/>
        <end position="35"/>
    </location>
</feature>
<organism evidence="2 4">
    <name type="scientific">Durio zibethinus</name>
    <name type="common">Durian</name>
    <dbReference type="NCBI Taxonomy" id="66656"/>
    <lineage>
        <taxon>Eukaryota</taxon>
        <taxon>Viridiplantae</taxon>
        <taxon>Streptophyta</taxon>
        <taxon>Embryophyta</taxon>
        <taxon>Tracheophyta</taxon>
        <taxon>Spermatophyta</taxon>
        <taxon>Magnoliopsida</taxon>
        <taxon>eudicotyledons</taxon>
        <taxon>Gunneridae</taxon>
        <taxon>Pentapetalae</taxon>
        <taxon>rosids</taxon>
        <taxon>malvids</taxon>
        <taxon>Malvales</taxon>
        <taxon>Malvaceae</taxon>
        <taxon>Helicteroideae</taxon>
        <taxon>Durio</taxon>
    </lineage>
</organism>
<dbReference type="PANTHER" id="PTHR34057">
    <property type="entry name" value="ELONGATION FACTOR"/>
    <property type="match status" value="1"/>
</dbReference>
<evidence type="ECO:0000256" key="1">
    <source>
        <dbReference type="SAM" id="MobiDB-lite"/>
    </source>
</evidence>
<feature type="region of interest" description="Disordered" evidence="1">
    <location>
        <begin position="299"/>
        <end position="328"/>
    </location>
</feature>
<evidence type="ECO:0000313" key="4">
    <source>
        <dbReference type="RefSeq" id="XP_022742019.1"/>
    </source>
</evidence>
<dbReference type="RefSeq" id="XP_022742019.1">
    <property type="nucleotide sequence ID" value="XM_022886284.1"/>
</dbReference>
<dbReference type="Proteomes" id="UP000515121">
    <property type="component" value="Unplaced"/>
</dbReference>
<dbReference type="PANTHER" id="PTHR34057:SF10">
    <property type="entry name" value="TRANSPOSASE, PTTA_EN_SPM, PLANT"/>
    <property type="match status" value="1"/>
</dbReference>
<feature type="compositionally biased region" description="Polar residues" evidence="1">
    <location>
        <begin position="299"/>
        <end position="311"/>
    </location>
</feature>
<evidence type="ECO:0000313" key="2">
    <source>
        <dbReference type="Proteomes" id="UP000515121"/>
    </source>
</evidence>